<evidence type="ECO:0000256" key="2">
    <source>
        <dbReference type="ARBA" id="ARBA00022630"/>
    </source>
</evidence>
<dbReference type="GO" id="GO:0005829">
    <property type="term" value="C:cytosol"/>
    <property type="evidence" value="ECO:0007669"/>
    <property type="project" value="TreeGrafter"/>
</dbReference>
<keyword evidence="2" id="KW-0285">Flavoprotein</keyword>
<evidence type="ECO:0000313" key="5">
    <source>
        <dbReference type="EMBL" id="GAH38350.1"/>
    </source>
</evidence>
<organism evidence="5">
    <name type="scientific">marine sediment metagenome</name>
    <dbReference type="NCBI Taxonomy" id="412755"/>
    <lineage>
        <taxon>unclassified sequences</taxon>
        <taxon>metagenomes</taxon>
        <taxon>ecological metagenomes</taxon>
    </lineage>
</organism>
<dbReference type="GO" id="GO:0030488">
    <property type="term" value="P:tRNA methylation"/>
    <property type="evidence" value="ECO:0007669"/>
    <property type="project" value="TreeGrafter"/>
</dbReference>
<dbReference type="InterPro" id="IPR002218">
    <property type="entry name" value="MnmG-rel"/>
</dbReference>
<comment type="cofactor">
    <cofactor evidence="1">
        <name>FAD</name>
        <dbReference type="ChEBI" id="CHEBI:57692"/>
    </cofactor>
</comment>
<protein>
    <recommendedName>
        <fullName evidence="4">MnmG N-terminal domain-containing protein</fullName>
    </recommendedName>
</protein>
<accession>X1G0L3</accession>
<dbReference type="SUPFAM" id="SSF51905">
    <property type="entry name" value="FAD/NAD(P)-binding domain"/>
    <property type="match status" value="1"/>
</dbReference>
<feature type="domain" description="MnmG N-terminal" evidence="4">
    <location>
        <begin position="17"/>
        <end position="58"/>
    </location>
</feature>
<evidence type="ECO:0000256" key="3">
    <source>
        <dbReference type="ARBA" id="ARBA00022827"/>
    </source>
</evidence>
<dbReference type="GO" id="GO:0002098">
    <property type="term" value="P:tRNA wobble uridine modification"/>
    <property type="evidence" value="ECO:0007669"/>
    <property type="project" value="TreeGrafter"/>
</dbReference>
<feature type="non-terminal residue" evidence="5">
    <location>
        <position position="61"/>
    </location>
</feature>
<keyword evidence="3" id="KW-0274">FAD</keyword>
<dbReference type="Gene3D" id="3.50.50.60">
    <property type="entry name" value="FAD/NAD(P)-binding domain"/>
    <property type="match status" value="1"/>
</dbReference>
<sequence>MRRAFAGFAMNFDQQFDVIVVGGGHAGTEAALAAARLGARTLLLTHNIETLGQMRRANSGL</sequence>
<comment type="caution">
    <text evidence="5">The sequence shown here is derived from an EMBL/GenBank/DDBJ whole genome shotgun (WGS) entry which is preliminary data.</text>
</comment>
<dbReference type="PANTHER" id="PTHR11806:SF0">
    <property type="entry name" value="PROTEIN MTO1 HOMOLOG, MITOCHONDRIAL"/>
    <property type="match status" value="1"/>
</dbReference>
<proteinExistence type="predicted"/>
<dbReference type="GO" id="GO:0050660">
    <property type="term" value="F:flavin adenine dinucleotide binding"/>
    <property type="evidence" value="ECO:0007669"/>
    <property type="project" value="InterPro"/>
</dbReference>
<dbReference type="EMBL" id="BARU01008219">
    <property type="protein sequence ID" value="GAH38350.1"/>
    <property type="molecule type" value="Genomic_DNA"/>
</dbReference>
<evidence type="ECO:0000259" key="4">
    <source>
        <dbReference type="Pfam" id="PF01134"/>
    </source>
</evidence>
<dbReference type="InterPro" id="IPR040131">
    <property type="entry name" value="MnmG_N"/>
</dbReference>
<dbReference type="PANTHER" id="PTHR11806">
    <property type="entry name" value="GLUCOSE INHIBITED DIVISION PROTEIN A"/>
    <property type="match status" value="1"/>
</dbReference>
<gene>
    <name evidence="5" type="ORF">S03H2_16114</name>
</gene>
<dbReference type="Pfam" id="PF01134">
    <property type="entry name" value="GIDA"/>
    <property type="match status" value="1"/>
</dbReference>
<dbReference type="AlphaFoldDB" id="X1G0L3"/>
<dbReference type="InterPro" id="IPR036188">
    <property type="entry name" value="FAD/NAD-bd_sf"/>
</dbReference>
<name>X1G0L3_9ZZZZ</name>
<evidence type="ECO:0000256" key="1">
    <source>
        <dbReference type="ARBA" id="ARBA00001974"/>
    </source>
</evidence>
<reference evidence="5" key="1">
    <citation type="journal article" date="2014" name="Front. Microbiol.">
        <title>High frequency of phylogenetically diverse reductive dehalogenase-homologous genes in deep subseafloor sedimentary metagenomes.</title>
        <authorList>
            <person name="Kawai M."/>
            <person name="Futagami T."/>
            <person name="Toyoda A."/>
            <person name="Takaki Y."/>
            <person name="Nishi S."/>
            <person name="Hori S."/>
            <person name="Arai W."/>
            <person name="Tsubouchi T."/>
            <person name="Morono Y."/>
            <person name="Uchiyama I."/>
            <person name="Ito T."/>
            <person name="Fujiyama A."/>
            <person name="Inagaki F."/>
            <person name="Takami H."/>
        </authorList>
    </citation>
    <scope>NUCLEOTIDE SEQUENCE</scope>
    <source>
        <strain evidence="5">Expedition CK06-06</strain>
    </source>
</reference>